<name>A0ABU6MJ48_9BACI</name>
<comment type="catalytic activity">
    <reaction evidence="8">
        <text>fluoride(in) = fluoride(out)</text>
        <dbReference type="Rhea" id="RHEA:76159"/>
        <dbReference type="ChEBI" id="CHEBI:17051"/>
    </reaction>
    <physiologicalReaction direction="left-to-right" evidence="8">
        <dbReference type="Rhea" id="RHEA:76160"/>
    </physiologicalReaction>
</comment>
<evidence type="ECO:0000256" key="7">
    <source>
        <dbReference type="ARBA" id="ARBA00035120"/>
    </source>
</evidence>
<keyword evidence="4 10" id="KW-1133">Transmembrane helix</keyword>
<feature type="binding site" evidence="10">
    <location>
        <position position="77"/>
    </location>
    <ligand>
        <name>Na(+)</name>
        <dbReference type="ChEBI" id="CHEBI:29101"/>
        <note>structural</note>
    </ligand>
</feature>
<accession>A0ABU6MJ48</accession>
<comment type="activity regulation">
    <text evidence="10">Na(+) is not transported, but it plays an essential structural role and its presence is essential for fluoride channel function.</text>
</comment>
<keyword evidence="6 10" id="KW-0407">Ion channel</keyword>
<dbReference type="Proteomes" id="UP001341444">
    <property type="component" value="Unassembled WGS sequence"/>
</dbReference>
<evidence type="ECO:0000256" key="5">
    <source>
        <dbReference type="ARBA" id="ARBA00023136"/>
    </source>
</evidence>
<dbReference type="RefSeq" id="WP_066268331.1">
    <property type="nucleotide sequence ID" value="NZ_JARMAB010000025.1"/>
</dbReference>
<comment type="subcellular location">
    <subcellularLocation>
        <location evidence="1 10">Cell membrane</location>
        <topology evidence="1 10">Multi-pass membrane protein</topology>
    </subcellularLocation>
</comment>
<comment type="caution">
    <text evidence="11">The sequence shown here is derived from an EMBL/GenBank/DDBJ whole genome shotgun (WGS) entry which is preliminary data.</text>
</comment>
<keyword evidence="10" id="KW-0915">Sodium</keyword>
<dbReference type="InterPro" id="IPR003691">
    <property type="entry name" value="FluC"/>
</dbReference>
<evidence type="ECO:0000313" key="12">
    <source>
        <dbReference type="Proteomes" id="UP001341444"/>
    </source>
</evidence>
<keyword evidence="3 10" id="KW-0812">Transmembrane</keyword>
<feature type="transmembrane region" description="Helical" evidence="10">
    <location>
        <begin position="35"/>
        <end position="55"/>
    </location>
</feature>
<keyword evidence="10" id="KW-0813">Transport</keyword>
<dbReference type="NCBIfam" id="TIGR00494">
    <property type="entry name" value="crcB"/>
    <property type="match status" value="1"/>
</dbReference>
<evidence type="ECO:0000256" key="10">
    <source>
        <dbReference type="HAMAP-Rule" id="MF_00454"/>
    </source>
</evidence>
<dbReference type="PANTHER" id="PTHR28259:SF1">
    <property type="entry name" value="FLUORIDE EXPORT PROTEIN 1-RELATED"/>
    <property type="match status" value="1"/>
</dbReference>
<feature type="transmembrane region" description="Helical" evidence="10">
    <location>
        <begin position="64"/>
        <end position="83"/>
    </location>
</feature>
<gene>
    <name evidence="10 11" type="primary">crcB</name>
    <name evidence="10" type="synonym">fluC</name>
    <name evidence="11" type="ORF">P4T90_16735</name>
</gene>
<evidence type="ECO:0000256" key="6">
    <source>
        <dbReference type="ARBA" id="ARBA00023303"/>
    </source>
</evidence>
<evidence type="ECO:0000256" key="8">
    <source>
        <dbReference type="ARBA" id="ARBA00035585"/>
    </source>
</evidence>
<comment type="similarity">
    <text evidence="7 10">Belongs to the fluoride channel Fluc/FEX (TC 1.A.43) family.</text>
</comment>
<feature type="binding site" evidence="10">
    <location>
        <position position="74"/>
    </location>
    <ligand>
        <name>Na(+)</name>
        <dbReference type="ChEBI" id="CHEBI:29101"/>
        <note>structural</note>
    </ligand>
</feature>
<dbReference type="EMBL" id="JARMAB010000025">
    <property type="protein sequence ID" value="MED1204694.1"/>
    <property type="molecule type" value="Genomic_DNA"/>
</dbReference>
<evidence type="ECO:0000256" key="9">
    <source>
        <dbReference type="ARBA" id="ARBA00049940"/>
    </source>
</evidence>
<organism evidence="11 12">
    <name type="scientific">Heyndrickxia acidicola</name>
    <dbReference type="NCBI Taxonomy" id="209389"/>
    <lineage>
        <taxon>Bacteria</taxon>
        <taxon>Bacillati</taxon>
        <taxon>Bacillota</taxon>
        <taxon>Bacilli</taxon>
        <taxon>Bacillales</taxon>
        <taxon>Bacillaceae</taxon>
        <taxon>Heyndrickxia</taxon>
    </lineage>
</organism>
<keyword evidence="10" id="KW-0479">Metal-binding</keyword>
<keyword evidence="10" id="KW-0406">Ion transport</keyword>
<dbReference type="PANTHER" id="PTHR28259">
    <property type="entry name" value="FLUORIDE EXPORT PROTEIN 1-RELATED"/>
    <property type="match status" value="1"/>
</dbReference>
<keyword evidence="12" id="KW-1185">Reference proteome</keyword>
<evidence type="ECO:0000313" key="11">
    <source>
        <dbReference type="EMBL" id="MED1204694.1"/>
    </source>
</evidence>
<protein>
    <recommendedName>
        <fullName evidence="10">Fluoride-specific ion channel FluC</fullName>
    </recommendedName>
</protein>
<evidence type="ECO:0000256" key="4">
    <source>
        <dbReference type="ARBA" id="ARBA00022989"/>
    </source>
</evidence>
<reference evidence="11 12" key="1">
    <citation type="submission" date="2023-03" db="EMBL/GenBank/DDBJ databases">
        <title>Bacillus Genome Sequencing.</title>
        <authorList>
            <person name="Dunlap C."/>
        </authorList>
    </citation>
    <scope>NUCLEOTIDE SEQUENCE [LARGE SCALE GENOMIC DNA]</scope>
    <source>
        <strain evidence="11 12">B-23453</strain>
    </source>
</reference>
<dbReference type="HAMAP" id="MF_00454">
    <property type="entry name" value="FluC"/>
    <property type="match status" value="1"/>
</dbReference>
<keyword evidence="2 10" id="KW-1003">Cell membrane</keyword>
<dbReference type="Pfam" id="PF02537">
    <property type="entry name" value="CRCB"/>
    <property type="match status" value="1"/>
</dbReference>
<proteinExistence type="inferred from homology"/>
<evidence type="ECO:0000256" key="1">
    <source>
        <dbReference type="ARBA" id="ARBA00004651"/>
    </source>
</evidence>
<feature type="transmembrane region" description="Helical" evidence="10">
    <location>
        <begin position="95"/>
        <end position="117"/>
    </location>
</feature>
<keyword evidence="5 10" id="KW-0472">Membrane</keyword>
<sequence length="135" mass="14635">MAYIIVGISAIIGALLRYWIGLAVGQWQHPNFPVATLMINLIGSFALAWLTTFVFKRNLIHSHLAAGLGTGLIGAFTTFSTFSVETVNLIHASRWGAAILYVMLSLWGGLAMSYLGFRLGSRIYGKNQSEGGSLK</sequence>
<evidence type="ECO:0000256" key="3">
    <source>
        <dbReference type="ARBA" id="ARBA00022692"/>
    </source>
</evidence>
<comment type="function">
    <text evidence="9 10">Fluoride-specific ion channel. Important for reducing fluoride concentration in the cell, thus reducing its toxicity.</text>
</comment>
<evidence type="ECO:0000256" key="2">
    <source>
        <dbReference type="ARBA" id="ARBA00022475"/>
    </source>
</evidence>